<feature type="transmembrane region" description="Helical" evidence="1">
    <location>
        <begin position="89"/>
        <end position="110"/>
    </location>
</feature>
<keyword evidence="3" id="KW-1185">Reference proteome</keyword>
<organism evidence="2 3">
    <name type="scientific">Propionispora vibrioides</name>
    <dbReference type="NCBI Taxonomy" id="112903"/>
    <lineage>
        <taxon>Bacteria</taxon>
        <taxon>Bacillati</taxon>
        <taxon>Bacillota</taxon>
        <taxon>Negativicutes</taxon>
        <taxon>Selenomonadales</taxon>
        <taxon>Sporomusaceae</taxon>
        <taxon>Propionispora</taxon>
    </lineage>
</organism>
<keyword evidence="1" id="KW-0472">Membrane</keyword>
<dbReference type="OrthoDB" id="1640349at2"/>
<dbReference type="STRING" id="112903.SAMN04490178_101216"/>
<dbReference type="EMBL" id="FODY01000001">
    <property type="protein sequence ID" value="SEO32510.1"/>
    <property type="molecule type" value="Genomic_DNA"/>
</dbReference>
<accession>A0A1H8NSB2</accession>
<proteinExistence type="predicted"/>
<keyword evidence="1" id="KW-1133">Transmembrane helix</keyword>
<name>A0A1H8NSB2_9FIRM</name>
<protein>
    <submittedName>
        <fullName evidence="2">Similar to stage IV sporulation protein</fullName>
    </submittedName>
</protein>
<evidence type="ECO:0000313" key="3">
    <source>
        <dbReference type="Proteomes" id="UP000198847"/>
    </source>
</evidence>
<dbReference type="NCBIfam" id="TIGR02876">
    <property type="entry name" value="spore_yqfD"/>
    <property type="match status" value="1"/>
</dbReference>
<dbReference type="Pfam" id="PF06898">
    <property type="entry name" value="YqfD"/>
    <property type="match status" value="1"/>
</dbReference>
<dbReference type="Proteomes" id="UP000198847">
    <property type="component" value="Unassembled WGS sequence"/>
</dbReference>
<sequence length="406" mass="46105">MTLSFLKYLNGHVIIRINGPMPEKFINLCITEGILLWNIKSDESSMYAYLQLADFLRIRRLVRKTRNHIKVVGCHGFPFVAKKIKRRKMIALGALLFFITLNFLTVHIWFVDVKGVKTIPLERITDIARQQGLSPGNIKDKERLQEIENRLMLEVPEIAWVGINYTGTRAVIEIVEKTMPQQEDKSPADIVAAKDAVITEIIVLNGQPKVKKDDTVKPGDVLIRGIVPPPENKEEGIVSSEELDHTIQLTKAKGIVKGRVWYESYGEADMAKDLYTRTGQKDIGVYLKIGDTQFTVREPHPEKYSSFEEQTIYKKLPGWRNSDFVVESTIKVYHELQVSHREYTFEEARDRAKSKALSAIQTVIPESAQILSRDIAVINIPDTAIVRVKVSVEAIEDIGQDVNIAQ</sequence>
<keyword evidence="1" id="KW-0812">Transmembrane</keyword>
<gene>
    <name evidence="2" type="ORF">SAMN04490178_101216</name>
</gene>
<reference evidence="2 3" key="1">
    <citation type="submission" date="2016-10" db="EMBL/GenBank/DDBJ databases">
        <authorList>
            <person name="de Groot N.N."/>
        </authorList>
    </citation>
    <scope>NUCLEOTIDE SEQUENCE [LARGE SCALE GENOMIC DNA]</scope>
    <source>
        <strain evidence="2 3">DSM 13305</strain>
    </source>
</reference>
<dbReference type="AlphaFoldDB" id="A0A1H8NSB2"/>
<evidence type="ECO:0000256" key="1">
    <source>
        <dbReference type="SAM" id="Phobius"/>
    </source>
</evidence>
<dbReference type="PIRSF" id="PIRSF029895">
    <property type="entry name" value="SpoIV"/>
    <property type="match status" value="1"/>
</dbReference>
<dbReference type="InterPro" id="IPR010690">
    <property type="entry name" value="YqfD"/>
</dbReference>
<evidence type="ECO:0000313" key="2">
    <source>
        <dbReference type="EMBL" id="SEO32510.1"/>
    </source>
</evidence>
<dbReference type="RefSeq" id="WP_091743531.1">
    <property type="nucleotide sequence ID" value="NZ_FODY01000001.1"/>
</dbReference>